<dbReference type="Pfam" id="PF18142">
    <property type="entry name" value="SLATT_fungal"/>
    <property type="match status" value="1"/>
</dbReference>
<sequence length="564" mass="61756">MSRSGVPPPQLYAKLDSIVSASADTTFERETVAGAILVTKYKTYPEDAQRLGRFRDYIFENYQSWTKFAISQGHNIEMHDLILVTGRDLTADFAVATFLRPSASSSVAFSLGAPNVGSVGVSSWGSWSLDIPLYTSWGPQSLVPGAESESQTYSSVPERIPPPYTQCVFLRGFRVYRRLLIPQVIKARAGYDNLGSGDRDNTDAMSPTSDASSAHRSVGSGDKASEYSVVGPPQSYDALSEVALYLFEKTSADLAVVHHLELAWILKQAASRGLASGDISLMLNRLVLPIRSDKGAAWVDIPESNFNAFHEQSITGPPKIKKPLRSPIMRQRPLPSPEWDVSRSTLSSPHTNASTRAVRREPFGSDLHAPNDLAMGYPRRMQARLQRGWDTLSFSPTFLSSDVSHAKTTIQSRLLPTIESARKALKKARTRAAMTRWLLNIAIATQLIFGAVTTGLSAAMLGKPTSIVTAILGAFIVLAASYFVRARSLGEPERSSSLAKVLEDFVRDCEAFVLDHGHEADENEMRARFEGYRRQLEELMGIGGGGDQAVEKSAPAQSTNRVWV</sequence>
<accession>A0A4R0RK11</accession>
<feature type="region of interest" description="Disordered" evidence="1">
    <location>
        <begin position="332"/>
        <end position="355"/>
    </location>
</feature>
<dbReference type="EMBL" id="RWJN01000105">
    <property type="protein sequence ID" value="TCD67233.1"/>
    <property type="molecule type" value="Genomic_DNA"/>
</dbReference>
<dbReference type="STRING" id="92696.A0A4R0RK11"/>
<feature type="compositionally biased region" description="Polar residues" evidence="1">
    <location>
        <begin position="203"/>
        <end position="215"/>
    </location>
</feature>
<reference evidence="4 5" key="1">
    <citation type="submission" date="2018-11" db="EMBL/GenBank/DDBJ databases">
        <title>Genome assembly of Steccherinum ochraceum LE-BIN_3174, the white-rot fungus of the Steccherinaceae family (The Residual Polyporoid clade, Polyporales, Basidiomycota).</title>
        <authorList>
            <person name="Fedorova T.V."/>
            <person name="Glazunova O.A."/>
            <person name="Landesman E.O."/>
            <person name="Moiseenko K.V."/>
            <person name="Psurtseva N.V."/>
            <person name="Savinova O.S."/>
            <person name="Shakhova N.V."/>
            <person name="Tyazhelova T.V."/>
            <person name="Vasina D.V."/>
        </authorList>
    </citation>
    <scope>NUCLEOTIDE SEQUENCE [LARGE SCALE GENOMIC DNA]</scope>
    <source>
        <strain evidence="4 5">LE-BIN_3174</strain>
    </source>
</reference>
<feature type="compositionally biased region" description="Polar residues" evidence="1">
    <location>
        <begin position="555"/>
        <end position="564"/>
    </location>
</feature>
<protein>
    <recommendedName>
        <fullName evidence="3">SMODS and SLOG-associating 2TM effector domain-containing protein</fullName>
    </recommendedName>
</protein>
<evidence type="ECO:0000313" key="5">
    <source>
        <dbReference type="Proteomes" id="UP000292702"/>
    </source>
</evidence>
<feature type="transmembrane region" description="Helical" evidence="2">
    <location>
        <begin position="437"/>
        <end position="461"/>
    </location>
</feature>
<keyword evidence="2" id="KW-0472">Membrane</keyword>
<feature type="region of interest" description="Disordered" evidence="1">
    <location>
        <begin position="544"/>
        <end position="564"/>
    </location>
</feature>
<evidence type="ECO:0000259" key="3">
    <source>
        <dbReference type="Pfam" id="PF18142"/>
    </source>
</evidence>
<evidence type="ECO:0000313" key="4">
    <source>
        <dbReference type="EMBL" id="TCD67233.1"/>
    </source>
</evidence>
<dbReference type="InterPro" id="IPR041622">
    <property type="entry name" value="SLATT_fungi"/>
</dbReference>
<evidence type="ECO:0000256" key="2">
    <source>
        <dbReference type="SAM" id="Phobius"/>
    </source>
</evidence>
<dbReference type="NCBIfam" id="NF033635">
    <property type="entry name" value="SLATT_fungal"/>
    <property type="match status" value="1"/>
</dbReference>
<proteinExistence type="predicted"/>
<keyword evidence="2" id="KW-0812">Transmembrane</keyword>
<comment type="caution">
    <text evidence="4">The sequence shown here is derived from an EMBL/GenBank/DDBJ whole genome shotgun (WGS) entry which is preliminary data.</text>
</comment>
<feature type="region of interest" description="Disordered" evidence="1">
    <location>
        <begin position="196"/>
        <end position="226"/>
    </location>
</feature>
<evidence type="ECO:0000256" key="1">
    <source>
        <dbReference type="SAM" id="MobiDB-lite"/>
    </source>
</evidence>
<dbReference type="AlphaFoldDB" id="A0A4R0RK11"/>
<feature type="domain" description="SMODS and SLOG-associating 2TM effector" evidence="3">
    <location>
        <begin position="421"/>
        <end position="540"/>
    </location>
</feature>
<feature type="compositionally biased region" description="Polar residues" evidence="1">
    <location>
        <begin position="342"/>
        <end position="355"/>
    </location>
</feature>
<keyword evidence="2" id="KW-1133">Transmembrane helix</keyword>
<organism evidence="4 5">
    <name type="scientific">Steccherinum ochraceum</name>
    <dbReference type="NCBI Taxonomy" id="92696"/>
    <lineage>
        <taxon>Eukaryota</taxon>
        <taxon>Fungi</taxon>
        <taxon>Dikarya</taxon>
        <taxon>Basidiomycota</taxon>
        <taxon>Agaricomycotina</taxon>
        <taxon>Agaricomycetes</taxon>
        <taxon>Polyporales</taxon>
        <taxon>Steccherinaceae</taxon>
        <taxon>Steccherinum</taxon>
    </lineage>
</organism>
<gene>
    <name evidence="4" type="ORF">EIP91_000362</name>
</gene>
<dbReference type="OrthoDB" id="3245801at2759"/>
<keyword evidence="5" id="KW-1185">Reference proteome</keyword>
<dbReference type="Proteomes" id="UP000292702">
    <property type="component" value="Unassembled WGS sequence"/>
</dbReference>
<name>A0A4R0RK11_9APHY</name>
<feature type="transmembrane region" description="Helical" evidence="2">
    <location>
        <begin position="467"/>
        <end position="484"/>
    </location>
</feature>